<keyword evidence="3" id="KW-1185">Reference proteome</keyword>
<gene>
    <name evidence="2" type="primary">USP21</name>
    <name evidence="2" type="ORF">SPIL2461_LOCUS18583</name>
</gene>
<protein>
    <submittedName>
        <fullName evidence="2">USP21 protein</fullName>
    </submittedName>
</protein>
<dbReference type="InterPro" id="IPR028889">
    <property type="entry name" value="USP"/>
</dbReference>
<reference evidence="2" key="1">
    <citation type="submission" date="2021-02" db="EMBL/GenBank/DDBJ databases">
        <authorList>
            <person name="Dougan E. K."/>
            <person name="Rhodes N."/>
            <person name="Thang M."/>
            <person name="Chan C."/>
        </authorList>
    </citation>
    <scope>NUCLEOTIDE SEQUENCE</scope>
</reference>
<dbReference type="PROSITE" id="PS00973">
    <property type="entry name" value="USP_2"/>
    <property type="match status" value="1"/>
</dbReference>
<dbReference type="PROSITE" id="PS50235">
    <property type="entry name" value="USP_3"/>
    <property type="match status" value="1"/>
</dbReference>
<dbReference type="InterPro" id="IPR050185">
    <property type="entry name" value="Ub_carboxyl-term_hydrolase"/>
</dbReference>
<comment type="caution">
    <text evidence="2">The sequence shown here is derived from an EMBL/GenBank/DDBJ whole genome shotgun (WGS) entry which is preliminary data.</text>
</comment>
<organism evidence="2 3">
    <name type="scientific">Symbiodinium pilosum</name>
    <name type="common">Dinoflagellate</name>
    <dbReference type="NCBI Taxonomy" id="2952"/>
    <lineage>
        <taxon>Eukaryota</taxon>
        <taxon>Sar</taxon>
        <taxon>Alveolata</taxon>
        <taxon>Dinophyceae</taxon>
        <taxon>Suessiales</taxon>
        <taxon>Symbiodiniaceae</taxon>
        <taxon>Symbiodinium</taxon>
    </lineage>
</organism>
<accession>A0A812W9Y7</accession>
<feature type="domain" description="USP" evidence="1">
    <location>
        <begin position="1"/>
        <end position="103"/>
    </location>
</feature>
<dbReference type="AlphaFoldDB" id="A0A812W9Y7"/>
<evidence type="ECO:0000313" key="3">
    <source>
        <dbReference type="Proteomes" id="UP000649617"/>
    </source>
</evidence>
<dbReference type="GO" id="GO:0016579">
    <property type="term" value="P:protein deubiquitination"/>
    <property type="evidence" value="ECO:0007669"/>
    <property type="project" value="InterPro"/>
</dbReference>
<evidence type="ECO:0000313" key="2">
    <source>
        <dbReference type="EMBL" id="CAE7672687.1"/>
    </source>
</evidence>
<dbReference type="Gene3D" id="3.90.70.10">
    <property type="entry name" value="Cysteine proteinases"/>
    <property type="match status" value="1"/>
</dbReference>
<dbReference type="Proteomes" id="UP000649617">
    <property type="component" value="Unassembled WGS sequence"/>
</dbReference>
<evidence type="ECO:0000259" key="1">
    <source>
        <dbReference type="PROSITE" id="PS50235"/>
    </source>
</evidence>
<dbReference type="SUPFAM" id="SSF54001">
    <property type="entry name" value="Cysteine proteinases"/>
    <property type="match status" value="1"/>
</dbReference>
<dbReference type="Pfam" id="PF00443">
    <property type="entry name" value="UCH"/>
    <property type="match status" value="1"/>
</dbReference>
<dbReference type="InterPro" id="IPR001394">
    <property type="entry name" value="Peptidase_C19_UCH"/>
</dbReference>
<dbReference type="InterPro" id="IPR018200">
    <property type="entry name" value="USP_CS"/>
</dbReference>
<dbReference type="EMBL" id="CAJNIZ010043915">
    <property type="protein sequence ID" value="CAE7672687.1"/>
    <property type="molecule type" value="Genomic_DNA"/>
</dbReference>
<name>A0A812W9Y7_SYMPI</name>
<sequence>IIHLKRFVAESSSIEKDNTFVRFPFELDLSQWLPGPPAKGEQYRLYAVVNHSGSLSYGHYTAYCKVGEGADRKWYLFNDARVTPASESDVVSQEAYLLFYERL</sequence>
<feature type="non-terminal residue" evidence="2">
    <location>
        <position position="1"/>
    </location>
</feature>
<dbReference type="GO" id="GO:0004843">
    <property type="term" value="F:cysteine-type deubiquitinase activity"/>
    <property type="evidence" value="ECO:0007669"/>
    <property type="project" value="InterPro"/>
</dbReference>
<dbReference type="PANTHER" id="PTHR21646">
    <property type="entry name" value="UBIQUITIN CARBOXYL-TERMINAL HYDROLASE"/>
    <property type="match status" value="1"/>
</dbReference>
<proteinExistence type="predicted"/>
<dbReference type="OrthoDB" id="292964at2759"/>
<dbReference type="InterPro" id="IPR038765">
    <property type="entry name" value="Papain-like_cys_pep_sf"/>
</dbReference>